<name>D3F6R5_CONWI</name>
<dbReference type="PANTHER" id="PTHR43664">
    <property type="entry name" value="MONOAMINE OXIDASE-RELATED"/>
    <property type="match status" value="1"/>
</dbReference>
<dbReference type="Gene3D" id="3.10.129.10">
    <property type="entry name" value="Hotdog Thioesterase"/>
    <property type="match status" value="2"/>
</dbReference>
<dbReference type="CDD" id="cd03451">
    <property type="entry name" value="FkbR2"/>
    <property type="match status" value="1"/>
</dbReference>
<dbReference type="PANTHER" id="PTHR43664:SF1">
    <property type="entry name" value="BETA-METHYLMALYL-COA DEHYDRATASE"/>
    <property type="match status" value="1"/>
</dbReference>
<dbReference type="OrthoDB" id="9796589at2"/>
<dbReference type="InterPro" id="IPR052342">
    <property type="entry name" value="MCH/BMMD"/>
</dbReference>
<keyword evidence="2" id="KW-1185">Reference proteome</keyword>
<accession>D3F6R5</accession>
<proteinExistence type="predicted"/>
<evidence type="ECO:0000313" key="1">
    <source>
        <dbReference type="EMBL" id="ADB52713.1"/>
    </source>
</evidence>
<dbReference type="Proteomes" id="UP000008229">
    <property type="component" value="Chromosome"/>
</dbReference>
<dbReference type="SUPFAM" id="SSF54637">
    <property type="entry name" value="Thioesterase/thiol ester dehydrase-isomerase"/>
    <property type="match status" value="2"/>
</dbReference>
<dbReference type="HOGENOM" id="CLU_828681_0_0_11"/>
<dbReference type="AlphaFoldDB" id="D3F6R5"/>
<dbReference type="KEGG" id="cwo:Cwoe_4299"/>
<dbReference type="RefSeq" id="WP_012935764.1">
    <property type="nucleotide sequence ID" value="NC_013739.1"/>
</dbReference>
<dbReference type="eggNOG" id="COG2030">
    <property type="taxonomic scope" value="Bacteria"/>
</dbReference>
<gene>
    <name evidence="1" type="ordered locus">Cwoe_4299</name>
</gene>
<protein>
    <submittedName>
        <fullName evidence="1">Dehydratase</fullName>
    </submittedName>
</protein>
<reference evidence="2" key="2">
    <citation type="submission" date="2010-01" db="EMBL/GenBank/DDBJ databases">
        <title>The complete genome of Conexibacter woesei DSM 14684.</title>
        <authorList>
            <consortium name="US DOE Joint Genome Institute (JGI-PGF)"/>
            <person name="Lucas S."/>
            <person name="Copeland A."/>
            <person name="Lapidus A."/>
            <person name="Glavina del Rio T."/>
            <person name="Dalin E."/>
            <person name="Tice H."/>
            <person name="Bruce D."/>
            <person name="Goodwin L."/>
            <person name="Pitluck S."/>
            <person name="Kyrpides N."/>
            <person name="Mavromatis K."/>
            <person name="Ivanova N."/>
            <person name="Mikhailova N."/>
            <person name="Chertkov O."/>
            <person name="Brettin T."/>
            <person name="Detter J.C."/>
            <person name="Han C."/>
            <person name="Larimer F."/>
            <person name="Land M."/>
            <person name="Hauser L."/>
            <person name="Markowitz V."/>
            <person name="Cheng J.-F."/>
            <person name="Hugenholtz P."/>
            <person name="Woyke T."/>
            <person name="Wu D."/>
            <person name="Pukall R."/>
            <person name="Steenblock K."/>
            <person name="Schneider S."/>
            <person name="Klenk H.-P."/>
            <person name="Eisen J.A."/>
        </authorList>
    </citation>
    <scope>NUCLEOTIDE SEQUENCE [LARGE SCALE GENOMIC DNA]</scope>
    <source>
        <strain evidence="2">DSM 14684 / CIP 108061 / JCM 11494 / NBRC 100937 / ID131577</strain>
    </source>
</reference>
<evidence type="ECO:0000313" key="2">
    <source>
        <dbReference type="Proteomes" id="UP000008229"/>
    </source>
</evidence>
<sequence>MTGSKTAVHVAGPFFDELERGYVERRAPALTLTEGHAALHQAILGNRLRLTLDAPLSRAVLGAERPLAHPALVCDVAIGQSTLLTQRVIANLFYRGLVLRRAPLIGDTLHTTTEVVALKQNRARPDRPATGLAVLRIVTVDQDERPVLDFTRCAMLPLRDPHAATGHADELHGEPLPLDVATLAAPVAGWDLGALRAASPGQTFGDLADGTVWEVEGGDVVSAAPELARLSLNVAMAHHDRDAGQAGRRLVYGGHTIGLAAAQLTRALPNLATIVAWHGCDHLAPVFEDDTLESTVELERREPLEGGGGLVHLRSRVRARRAATGTDGGAAASASEPVDVLDWRLVGVMP</sequence>
<reference evidence="1 2" key="1">
    <citation type="journal article" date="2010" name="Stand. Genomic Sci.">
        <title>Complete genome sequence of Conexibacter woesei type strain (ID131577).</title>
        <authorList>
            <person name="Pukall R."/>
            <person name="Lapidus A."/>
            <person name="Glavina Del Rio T."/>
            <person name="Copeland A."/>
            <person name="Tice H."/>
            <person name="Cheng J.-F."/>
            <person name="Lucas S."/>
            <person name="Chen F."/>
            <person name="Nolan M."/>
            <person name="Bruce D."/>
            <person name="Goodwin L."/>
            <person name="Pitluck S."/>
            <person name="Mavromatis K."/>
            <person name="Ivanova N."/>
            <person name="Ovchinnikova G."/>
            <person name="Pati A."/>
            <person name="Chen A."/>
            <person name="Palaniappan K."/>
            <person name="Land M."/>
            <person name="Hauser L."/>
            <person name="Chang Y.-J."/>
            <person name="Jeffries C.D."/>
            <person name="Chain P."/>
            <person name="Meincke L."/>
            <person name="Sims D."/>
            <person name="Brettin T."/>
            <person name="Detter J.C."/>
            <person name="Rohde M."/>
            <person name="Goeker M."/>
            <person name="Bristow J."/>
            <person name="Eisen J.A."/>
            <person name="Markowitz V."/>
            <person name="Kyrpides N.C."/>
            <person name="Klenk H.-P."/>
            <person name="Hugenholtz P."/>
        </authorList>
    </citation>
    <scope>NUCLEOTIDE SEQUENCE [LARGE SCALE GENOMIC DNA]</scope>
    <source>
        <strain evidence="2">DSM 14684 / CIP 108061 / JCM 11494 / NBRC 100937 / ID131577</strain>
    </source>
</reference>
<dbReference type="STRING" id="469383.Cwoe_4299"/>
<organism evidence="1 2">
    <name type="scientific">Conexibacter woesei (strain DSM 14684 / CCUG 47730 / CIP 108061 / JCM 11494 / NBRC 100937 / ID131577)</name>
    <dbReference type="NCBI Taxonomy" id="469383"/>
    <lineage>
        <taxon>Bacteria</taxon>
        <taxon>Bacillati</taxon>
        <taxon>Actinomycetota</taxon>
        <taxon>Thermoleophilia</taxon>
        <taxon>Solirubrobacterales</taxon>
        <taxon>Conexibacteraceae</taxon>
        <taxon>Conexibacter</taxon>
    </lineage>
</organism>
<dbReference type="EMBL" id="CP001854">
    <property type="protein sequence ID" value="ADB52713.1"/>
    <property type="molecule type" value="Genomic_DNA"/>
</dbReference>
<dbReference type="InterPro" id="IPR029069">
    <property type="entry name" value="HotDog_dom_sf"/>
</dbReference>